<dbReference type="SMART" id="SM00355">
    <property type="entry name" value="ZnF_C2H2"/>
    <property type="match status" value="2"/>
</dbReference>
<gene>
    <name evidence="9" type="ORF">PRZ48_003743</name>
</gene>
<dbReference type="Proteomes" id="UP001305779">
    <property type="component" value="Unassembled WGS sequence"/>
</dbReference>
<dbReference type="Gene3D" id="3.30.160.60">
    <property type="entry name" value="Classic Zinc Finger"/>
    <property type="match status" value="2"/>
</dbReference>
<dbReference type="PANTHER" id="PTHR14003:SF19">
    <property type="entry name" value="YY2 TRANSCRIPTION FACTOR"/>
    <property type="match status" value="1"/>
</dbReference>
<feature type="compositionally biased region" description="Basic residues" evidence="7">
    <location>
        <begin position="325"/>
        <end position="336"/>
    </location>
</feature>
<feature type="region of interest" description="Disordered" evidence="7">
    <location>
        <begin position="1"/>
        <end position="87"/>
    </location>
</feature>
<evidence type="ECO:0000256" key="6">
    <source>
        <dbReference type="SAM" id="Coils"/>
    </source>
</evidence>
<keyword evidence="10" id="KW-1185">Reference proteome</keyword>
<reference evidence="9 10" key="1">
    <citation type="journal article" date="2023" name="G3 (Bethesda)">
        <title>A chromosome-level genome assembly of Zasmidium syzygii isolated from banana leaves.</title>
        <authorList>
            <person name="van Westerhoven A.C."/>
            <person name="Mehrabi R."/>
            <person name="Talebi R."/>
            <person name="Steentjes M.B.F."/>
            <person name="Corcolon B."/>
            <person name="Chong P.A."/>
            <person name="Kema G.H.J."/>
            <person name="Seidl M.F."/>
        </authorList>
    </citation>
    <scope>NUCLEOTIDE SEQUENCE [LARGE SCALE GENOMIC DNA]</scope>
    <source>
        <strain evidence="9 10">P124</strain>
    </source>
</reference>
<protein>
    <recommendedName>
        <fullName evidence="5">C2H2 type master regulator of conidiophore development brlA</fullName>
    </recommendedName>
</protein>
<evidence type="ECO:0000256" key="2">
    <source>
        <dbReference type="ARBA" id="ARBA00022737"/>
    </source>
</evidence>
<evidence type="ECO:0000256" key="4">
    <source>
        <dbReference type="ARBA" id="ARBA00022833"/>
    </source>
</evidence>
<keyword evidence="1" id="KW-0479">Metal-binding</keyword>
<feature type="coiled-coil region" evidence="6">
    <location>
        <begin position="491"/>
        <end position="518"/>
    </location>
</feature>
<dbReference type="InterPro" id="IPR013087">
    <property type="entry name" value="Znf_C2H2_type"/>
</dbReference>
<keyword evidence="4" id="KW-0862">Zinc</keyword>
<evidence type="ECO:0000256" key="3">
    <source>
        <dbReference type="ARBA" id="ARBA00022771"/>
    </source>
</evidence>
<dbReference type="PANTHER" id="PTHR14003">
    <property type="entry name" value="TRANSCRIPTIONAL REPRESSOR PROTEIN YY"/>
    <property type="match status" value="1"/>
</dbReference>
<evidence type="ECO:0000259" key="8">
    <source>
        <dbReference type="PROSITE" id="PS00028"/>
    </source>
</evidence>
<feature type="compositionally biased region" description="Low complexity" evidence="7">
    <location>
        <begin position="63"/>
        <end position="76"/>
    </location>
</feature>
<feature type="region of interest" description="Disordered" evidence="7">
    <location>
        <begin position="279"/>
        <end position="339"/>
    </location>
</feature>
<sequence length="528" mass="58829">MSSTTNTPTRPARGIPVPGIDTRGPAEKAAASLSFSGWPLTPPQSAHESRRPSLAYSALSDNSQSGPSSVSGYSQPATPVHGMNHHNDFKQQWSDGTDVHASMSASLADTCSTGQVPFASAFQQLSMVGANAPNGLPTYTPQGQHQVGYGIDMSSDSPMRDTWSQPQQMSTGFNGHPGLRTTLFQSTQGLGQDTGSMYANPSHSVHTSLGASAFPNYDTAAPTLNTSFYQAPQVVVPSQLSPHEDYPMESYSGYDQQEVEDGFTQSFDSSTGSYHGWEAMEPPSPQEAYFGKTEDDDYVPVKYESSTPSRTRTRNFFESGPSQTRPRRRGSKRGRKSQAEGKCWYQADVCNMEVRYKGPRFSRLQSADGSFHYVSEERKETKPHKCTFKDEDDKGNVIVCNSSFERSEHLKRHMSKHSKVRDYPCPLPDCDKKIARPDNAADHFRTHLRKPVKGKRNKHCTFEALQDAIIVEYSEKTATKLLNNLRKWYEAEREREEIAEMEKLVKAERKKVEQEMCERGMAGGHLYQ</sequence>
<evidence type="ECO:0000313" key="9">
    <source>
        <dbReference type="EMBL" id="KAK4505778.1"/>
    </source>
</evidence>
<dbReference type="SUPFAM" id="SSF57667">
    <property type="entry name" value="beta-beta-alpha zinc fingers"/>
    <property type="match status" value="1"/>
</dbReference>
<keyword evidence="3" id="KW-0863">Zinc-finger</keyword>
<evidence type="ECO:0000313" key="10">
    <source>
        <dbReference type="Proteomes" id="UP001305779"/>
    </source>
</evidence>
<evidence type="ECO:0000256" key="5">
    <source>
        <dbReference type="ARBA" id="ARBA00044085"/>
    </source>
</evidence>
<dbReference type="InterPro" id="IPR036236">
    <property type="entry name" value="Znf_C2H2_sf"/>
</dbReference>
<dbReference type="EMBL" id="JAXOVC010000002">
    <property type="protein sequence ID" value="KAK4505778.1"/>
    <property type="molecule type" value="Genomic_DNA"/>
</dbReference>
<proteinExistence type="predicted"/>
<feature type="domain" description="C2H2-type" evidence="8">
    <location>
        <begin position="425"/>
        <end position="447"/>
    </location>
</feature>
<dbReference type="PROSITE" id="PS00028">
    <property type="entry name" value="ZINC_FINGER_C2H2_1"/>
    <property type="match status" value="1"/>
</dbReference>
<keyword evidence="2" id="KW-0677">Repeat</keyword>
<keyword evidence="6" id="KW-0175">Coiled coil</keyword>
<name>A0ABR0EY47_ZASCE</name>
<accession>A0ABR0EY47</accession>
<organism evidence="9 10">
    <name type="scientific">Zasmidium cellare</name>
    <name type="common">Wine cellar mold</name>
    <name type="synonym">Racodium cellare</name>
    <dbReference type="NCBI Taxonomy" id="395010"/>
    <lineage>
        <taxon>Eukaryota</taxon>
        <taxon>Fungi</taxon>
        <taxon>Dikarya</taxon>
        <taxon>Ascomycota</taxon>
        <taxon>Pezizomycotina</taxon>
        <taxon>Dothideomycetes</taxon>
        <taxon>Dothideomycetidae</taxon>
        <taxon>Mycosphaerellales</taxon>
        <taxon>Mycosphaerellaceae</taxon>
        <taxon>Zasmidium</taxon>
    </lineage>
</organism>
<comment type="caution">
    <text evidence="9">The sequence shown here is derived from an EMBL/GenBank/DDBJ whole genome shotgun (WGS) entry which is preliminary data.</text>
</comment>
<feature type="compositionally biased region" description="Polar residues" evidence="7">
    <location>
        <begin position="304"/>
        <end position="324"/>
    </location>
</feature>
<evidence type="ECO:0000256" key="7">
    <source>
        <dbReference type="SAM" id="MobiDB-lite"/>
    </source>
</evidence>
<evidence type="ECO:0000256" key="1">
    <source>
        <dbReference type="ARBA" id="ARBA00022723"/>
    </source>
</evidence>